<name>A0A482XTW4_LAOST</name>
<feature type="compositionally biased region" description="Acidic residues" evidence="1">
    <location>
        <begin position="67"/>
        <end position="83"/>
    </location>
</feature>
<organism evidence="3 4">
    <name type="scientific">Laodelphax striatellus</name>
    <name type="common">Small brown planthopper</name>
    <name type="synonym">Delphax striatella</name>
    <dbReference type="NCBI Taxonomy" id="195883"/>
    <lineage>
        <taxon>Eukaryota</taxon>
        <taxon>Metazoa</taxon>
        <taxon>Ecdysozoa</taxon>
        <taxon>Arthropoda</taxon>
        <taxon>Hexapoda</taxon>
        <taxon>Insecta</taxon>
        <taxon>Pterygota</taxon>
        <taxon>Neoptera</taxon>
        <taxon>Paraneoptera</taxon>
        <taxon>Hemiptera</taxon>
        <taxon>Auchenorrhyncha</taxon>
        <taxon>Fulgoroidea</taxon>
        <taxon>Delphacidae</taxon>
        <taxon>Criomorphinae</taxon>
        <taxon>Laodelphax</taxon>
    </lineage>
</organism>
<gene>
    <name evidence="3" type="ORF">LSTR_LSTR010284</name>
</gene>
<dbReference type="AlphaFoldDB" id="A0A482XTW4"/>
<evidence type="ECO:0000256" key="2">
    <source>
        <dbReference type="SAM" id="Phobius"/>
    </source>
</evidence>
<accession>A0A482XTW4</accession>
<dbReference type="InParanoid" id="A0A482XTW4"/>
<reference evidence="3 4" key="1">
    <citation type="journal article" date="2017" name="Gigascience">
        <title>Genome sequence of the small brown planthopper, Laodelphax striatellus.</title>
        <authorList>
            <person name="Zhu J."/>
            <person name="Jiang F."/>
            <person name="Wang X."/>
            <person name="Yang P."/>
            <person name="Bao Y."/>
            <person name="Zhao W."/>
            <person name="Wang W."/>
            <person name="Lu H."/>
            <person name="Wang Q."/>
            <person name="Cui N."/>
            <person name="Li J."/>
            <person name="Chen X."/>
            <person name="Luo L."/>
            <person name="Yu J."/>
            <person name="Kang L."/>
            <person name="Cui F."/>
        </authorList>
    </citation>
    <scope>NUCLEOTIDE SEQUENCE [LARGE SCALE GENOMIC DNA]</scope>
    <source>
        <strain evidence="3">Lst14</strain>
    </source>
</reference>
<keyword evidence="2" id="KW-1133">Transmembrane helix</keyword>
<keyword evidence="4" id="KW-1185">Reference proteome</keyword>
<feature type="region of interest" description="Disordered" evidence="1">
    <location>
        <begin position="66"/>
        <end position="93"/>
    </location>
</feature>
<dbReference type="EMBL" id="QKKF02002576">
    <property type="protein sequence ID" value="RZF48321.1"/>
    <property type="molecule type" value="Genomic_DNA"/>
</dbReference>
<protein>
    <submittedName>
        <fullName evidence="3">Uncharacterized protein</fullName>
    </submittedName>
</protein>
<feature type="transmembrane region" description="Helical" evidence="2">
    <location>
        <begin position="18"/>
        <end position="37"/>
    </location>
</feature>
<evidence type="ECO:0000313" key="4">
    <source>
        <dbReference type="Proteomes" id="UP000291343"/>
    </source>
</evidence>
<evidence type="ECO:0000313" key="3">
    <source>
        <dbReference type="EMBL" id="RZF48321.1"/>
    </source>
</evidence>
<evidence type="ECO:0000256" key="1">
    <source>
        <dbReference type="SAM" id="MobiDB-lite"/>
    </source>
</evidence>
<keyword evidence="2" id="KW-0812">Transmembrane</keyword>
<dbReference type="Proteomes" id="UP000291343">
    <property type="component" value="Unassembled WGS sequence"/>
</dbReference>
<comment type="caution">
    <text evidence="3">The sequence shown here is derived from an EMBL/GenBank/DDBJ whole genome shotgun (WGS) entry which is preliminary data.</text>
</comment>
<sequence>MFCQCVVPHILCQVQLTSLSYVLISIMIFKGLCCVRVKRSYKVNKSEAKFKEEVFDEEEKKVVEKEMVEEEEEEEQDEVDDWISLESGKQWRV</sequence>
<proteinExistence type="predicted"/>
<keyword evidence="2" id="KW-0472">Membrane</keyword>